<dbReference type="AlphaFoldDB" id="A0A7X0RDR6"/>
<proteinExistence type="predicted"/>
<evidence type="ECO:0000256" key="8">
    <source>
        <dbReference type="ARBA" id="ARBA00023136"/>
    </source>
</evidence>
<dbReference type="InterPro" id="IPR011712">
    <property type="entry name" value="Sig_transdc_His_kin_sub3_dim/P"/>
</dbReference>
<feature type="transmembrane region" description="Helical" evidence="10">
    <location>
        <begin position="101"/>
        <end position="123"/>
    </location>
</feature>
<dbReference type="Proteomes" id="UP000523955">
    <property type="component" value="Unassembled WGS sequence"/>
</dbReference>
<dbReference type="Gene3D" id="3.30.565.10">
    <property type="entry name" value="Histidine kinase-like ATPase, C-terminal domain"/>
    <property type="match status" value="1"/>
</dbReference>
<keyword evidence="13" id="KW-1185">Reference proteome</keyword>
<feature type="region of interest" description="Disordered" evidence="9">
    <location>
        <begin position="511"/>
        <end position="530"/>
    </location>
</feature>
<keyword evidence="6 10" id="KW-1133">Transmembrane helix</keyword>
<dbReference type="InterPro" id="IPR036890">
    <property type="entry name" value="HATPase_C_sf"/>
</dbReference>
<keyword evidence="7" id="KW-0902">Two-component regulatory system</keyword>
<evidence type="ECO:0000256" key="4">
    <source>
        <dbReference type="ARBA" id="ARBA00022692"/>
    </source>
</evidence>
<dbReference type="GO" id="GO:0046983">
    <property type="term" value="F:protein dimerization activity"/>
    <property type="evidence" value="ECO:0007669"/>
    <property type="project" value="InterPro"/>
</dbReference>
<feature type="transmembrane region" description="Helical" evidence="10">
    <location>
        <begin position="35"/>
        <end position="52"/>
    </location>
</feature>
<feature type="transmembrane region" description="Helical" evidence="10">
    <location>
        <begin position="7"/>
        <end position="29"/>
    </location>
</feature>
<dbReference type="SUPFAM" id="SSF55874">
    <property type="entry name" value="ATPase domain of HSP90 chaperone/DNA topoisomerase II/histidine kinase"/>
    <property type="match status" value="1"/>
</dbReference>
<evidence type="ECO:0000313" key="13">
    <source>
        <dbReference type="Proteomes" id="UP000523955"/>
    </source>
</evidence>
<organism evidence="12 13">
    <name type="scientific">Nocardioides luti</name>
    <dbReference type="NCBI Taxonomy" id="2761101"/>
    <lineage>
        <taxon>Bacteria</taxon>
        <taxon>Bacillati</taxon>
        <taxon>Actinomycetota</taxon>
        <taxon>Actinomycetes</taxon>
        <taxon>Propionibacteriales</taxon>
        <taxon>Nocardioidaceae</taxon>
        <taxon>Nocardioides</taxon>
    </lineage>
</organism>
<keyword evidence="3" id="KW-0808">Transferase</keyword>
<keyword evidence="4 10" id="KW-0812">Transmembrane</keyword>
<dbReference type="InterPro" id="IPR050482">
    <property type="entry name" value="Sensor_HK_TwoCompSys"/>
</dbReference>
<reference evidence="12 13" key="1">
    <citation type="submission" date="2020-08" db="EMBL/GenBank/DDBJ databases">
        <authorList>
            <person name="Seo M.-J."/>
        </authorList>
    </citation>
    <scope>NUCLEOTIDE SEQUENCE [LARGE SCALE GENOMIC DNA]</scope>
    <source>
        <strain evidence="12 13">KIGAM211</strain>
    </source>
</reference>
<evidence type="ECO:0000256" key="7">
    <source>
        <dbReference type="ARBA" id="ARBA00023012"/>
    </source>
</evidence>
<gene>
    <name evidence="12" type="ORF">H5V45_03680</name>
</gene>
<keyword evidence="2" id="KW-1003">Cell membrane</keyword>
<evidence type="ECO:0000259" key="11">
    <source>
        <dbReference type="SMART" id="SM00387"/>
    </source>
</evidence>
<dbReference type="PANTHER" id="PTHR24421:SF37">
    <property type="entry name" value="SENSOR HISTIDINE KINASE NARS"/>
    <property type="match status" value="1"/>
</dbReference>
<evidence type="ECO:0000256" key="9">
    <source>
        <dbReference type="SAM" id="MobiDB-lite"/>
    </source>
</evidence>
<dbReference type="GO" id="GO:0000155">
    <property type="term" value="F:phosphorelay sensor kinase activity"/>
    <property type="evidence" value="ECO:0007669"/>
    <property type="project" value="InterPro"/>
</dbReference>
<dbReference type="Pfam" id="PF02518">
    <property type="entry name" value="HATPase_c"/>
    <property type="match status" value="1"/>
</dbReference>
<evidence type="ECO:0000256" key="1">
    <source>
        <dbReference type="ARBA" id="ARBA00004651"/>
    </source>
</evidence>
<evidence type="ECO:0000313" key="12">
    <source>
        <dbReference type="EMBL" id="MBB6626416.1"/>
    </source>
</evidence>
<dbReference type="RefSeq" id="WP_185251696.1">
    <property type="nucleotide sequence ID" value="NZ_JACKXE010000001.1"/>
</dbReference>
<comment type="subcellular location">
    <subcellularLocation>
        <location evidence="1">Cell membrane</location>
        <topology evidence="1">Multi-pass membrane protein</topology>
    </subcellularLocation>
</comment>
<feature type="domain" description="Histidine kinase/HSP90-like ATPase" evidence="11">
    <location>
        <begin position="423"/>
        <end position="514"/>
    </location>
</feature>
<feature type="transmembrane region" description="Helical" evidence="10">
    <location>
        <begin position="64"/>
        <end position="89"/>
    </location>
</feature>
<dbReference type="EMBL" id="JACKXE010000001">
    <property type="protein sequence ID" value="MBB6626416.1"/>
    <property type="molecule type" value="Genomic_DNA"/>
</dbReference>
<dbReference type="SMART" id="SM00387">
    <property type="entry name" value="HATPase_c"/>
    <property type="match status" value="1"/>
</dbReference>
<dbReference type="Gene3D" id="1.20.5.1930">
    <property type="match status" value="1"/>
</dbReference>
<evidence type="ECO:0000256" key="2">
    <source>
        <dbReference type="ARBA" id="ARBA00022475"/>
    </source>
</evidence>
<dbReference type="CDD" id="cd16917">
    <property type="entry name" value="HATPase_UhpB-NarQ-NarX-like"/>
    <property type="match status" value="1"/>
</dbReference>
<dbReference type="InterPro" id="IPR003594">
    <property type="entry name" value="HATPase_dom"/>
</dbReference>
<accession>A0A7X0RDR6</accession>
<protein>
    <submittedName>
        <fullName evidence="12">Sensor histidine kinase</fullName>
    </submittedName>
</protein>
<dbReference type="GO" id="GO:0005886">
    <property type="term" value="C:plasma membrane"/>
    <property type="evidence" value="ECO:0007669"/>
    <property type="project" value="UniProtKB-SubCell"/>
</dbReference>
<keyword evidence="8 10" id="KW-0472">Membrane</keyword>
<evidence type="ECO:0000256" key="10">
    <source>
        <dbReference type="SAM" id="Phobius"/>
    </source>
</evidence>
<evidence type="ECO:0000256" key="6">
    <source>
        <dbReference type="ARBA" id="ARBA00022989"/>
    </source>
</evidence>
<keyword evidence="5 12" id="KW-0418">Kinase</keyword>
<feature type="transmembrane region" description="Helical" evidence="10">
    <location>
        <begin position="135"/>
        <end position="156"/>
    </location>
</feature>
<evidence type="ECO:0000256" key="3">
    <source>
        <dbReference type="ARBA" id="ARBA00022679"/>
    </source>
</evidence>
<dbReference type="Pfam" id="PF07730">
    <property type="entry name" value="HisKA_3"/>
    <property type="match status" value="1"/>
</dbReference>
<dbReference type="PANTHER" id="PTHR24421">
    <property type="entry name" value="NITRATE/NITRITE SENSOR PROTEIN NARX-RELATED"/>
    <property type="match status" value="1"/>
</dbReference>
<sequence length="530" mass="55879">MTARDLQFVRLSGAARGFATLALVAPVLWSRDKPALLALGAVFLIWALVQLAQTRLRFSPTSTAAVEALAIGAVCGFSIHTSVAVLGALSVPPFAAGLRLGWRGVVTSLMVEAVAVALIPMLLFTHLTVDQSFAAFTWCVTGLGLGLIASFVHSTFQFSPDPLAPYRYAQSLIRELIDLSGGLSSGLDPVPLGSIILSTVRDDLPTAALALYVPRADSLTPLVTKTVTSSTDLTSVDELALEAWALSRPVMGGRTFAFPLVSEAGTTAVVGGLLSERLDPAQLGLEQRIRDLSARLTPSAVHLDTALLFAAFRDAATADERRRLAREMHDGVAQDIASLGYLVDALAARPASPEQAERIEVLRDRITAVVAEVRRSVVTLRTDAGASESLGAAIGSIARNLTEVSGVPIHVTLDERTTRLRPEVEAELFRIAQEAMTNAVRHSRATRIDVHCQVHAPGALITVTDDGQGLQAGREDSHGLEIMRERALLIGAALSIANGPDGGTVVAVRTTPEPGGASRDSDDTGAIVIA</sequence>
<evidence type="ECO:0000256" key="5">
    <source>
        <dbReference type="ARBA" id="ARBA00022777"/>
    </source>
</evidence>
<comment type="caution">
    <text evidence="12">The sequence shown here is derived from an EMBL/GenBank/DDBJ whole genome shotgun (WGS) entry which is preliminary data.</text>
</comment>
<name>A0A7X0RDR6_9ACTN</name>